<dbReference type="Proteomes" id="UP000240509">
    <property type="component" value="Unassembled WGS sequence"/>
</dbReference>
<accession>A0A2T4U7J4</accession>
<dbReference type="AlphaFoldDB" id="A0A2T4U7J4"/>
<dbReference type="EMBL" id="PZJJ01000008">
    <property type="protein sequence ID" value="PTL39335.1"/>
    <property type="molecule type" value="Genomic_DNA"/>
</dbReference>
<evidence type="ECO:0000256" key="1">
    <source>
        <dbReference type="SAM" id="MobiDB-lite"/>
    </source>
</evidence>
<protein>
    <recommendedName>
        <fullName evidence="4">YtxH domain-containing protein</fullName>
    </recommendedName>
</protein>
<organism evidence="2 3">
    <name type="scientific">Alkalicoccus saliphilus</name>
    <dbReference type="NCBI Taxonomy" id="200989"/>
    <lineage>
        <taxon>Bacteria</taxon>
        <taxon>Bacillati</taxon>
        <taxon>Bacillota</taxon>
        <taxon>Bacilli</taxon>
        <taxon>Bacillales</taxon>
        <taxon>Bacillaceae</taxon>
        <taxon>Alkalicoccus</taxon>
    </lineage>
</organism>
<keyword evidence="3" id="KW-1185">Reference proteome</keyword>
<gene>
    <name evidence="2" type="ORF">C6Y45_06900</name>
</gene>
<dbReference type="OrthoDB" id="2968994at2"/>
<evidence type="ECO:0008006" key="4">
    <source>
        <dbReference type="Google" id="ProtNLM"/>
    </source>
</evidence>
<feature type="region of interest" description="Disordered" evidence="1">
    <location>
        <begin position="114"/>
        <end position="146"/>
    </location>
</feature>
<proteinExistence type="predicted"/>
<name>A0A2T4U7J4_9BACI</name>
<dbReference type="RefSeq" id="WP_107584496.1">
    <property type="nucleotide sequence ID" value="NZ_PZJJ01000008.1"/>
</dbReference>
<evidence type="ECO:0000313" key="3">
    <source>
        <dbReference type="Proteomes" id="UP000240509"/>
    </source>
</evidence>
<evidence type="ECO:0000313" key="2">
    <source>
        <dbReference type="EMBL" id="PTL39335.1"/>
    </source>
</evidence>
<comment type="caution">
    <text evidence="2">The sequence shown here is derived from an EMBL/GenBank/DDBJ whole genome shotgun (WGS) entry which is preliminary data.</text>
</comment>
<reference evidence="2 3" key="1">
    <citation type="submission" date="2018-03" db="EMBL/GenBank/DDBJ databases">
        <title>Alkalicoccus saliphilus sp. nov., isolated from a mineral pool.</title>
        <authorList>
            <person name="Zhao B."/>
        </authorList>
    </citation>
    <scope>NUCLEOTIDE SEQUENCE [LARGE SCALE GENOMIC DNA]</scope>
    <source>
        <strain evidence="2 3">6AG</strain>
    </source>
</reference>
<sequence>MGKSSKLVLSGTIAGLVAGAVTVASNRTARENTKRFATNSSTQIKQVITLARENREEFVEHLRSSGEKISRVADHASDDMKQLMETSQKMKSHFDEVKHVLQDVNNEWKGMLQEVQSSSKRLDQGQGEVPIEHLPEGGTDSENTEK</sequence>